<dbReference type="PRINTS" id="PR00176">
    <property type="entry name" value="NANEUSMPORT"/>
</dbReference>
<dbReference type="InterPro" id="IPR037272">
    <property type="entry name" value="SNS_sf"/>
</dbReference>
<dbReference type="PANTHER" id="PTHR42948:SF1">
    <property type="entry name" value="TRANSPORTER"/>
    <property type="match status" value="1"/>
</dbReference>
<evidence type="ECO:0000313" key="9">
    <source>
        <dbReference type="Proteomes" id="UP001437460"/>
    </source>
</evidence>
<evidence type="ECO:0000313" key="8">
    <source>
        <dbReference type="EMBL" id="MEQ2564413.1"/>
    </source>
</evidence>
<evidence type="ECO:0000256" key="3">
    <source>
        <dbReference type="ARBA" id="ARBA00022692"/>
    </source>
</evidence>
<evidence type="ECO:0000256" key="4">
    <source>
        <dbReference type="ARBA" id="ARBA00022989"/>
    </source>
</evidence>
<evidence type="ECO:0000256" key="6">
    <source>
        <dbReference type="RuleBase" id="RU003732"/>
    </source>
</evidence>
<feature type="transmembrane region" description="Helical" evidence="7">
    <location>
        <begin position="146"/>
        <end position="167"/>
    </location>
</feature>
<feature type="transmembrane region" description="Helical" evidence="7">
    <location>
        <begin position="433"/>
        <end position="452"/>
    </location>
</feature>
<feature type="transmembrane region" description="Helical" evidence="7">
    <location>
        <begin position="228"/>
        <end position="246"/>
    </location>
</feature>
<feature type="transmembrane region" description="Helical" evidence="7">
    <location>
        <begin position="391"/>
        <end position="412"/>
    </location>
</feature>
<feature type="transmembrane region" description="Helical" evidence="7">
    <location>
        <begin position="39"/>
        <end position="64"/>
    </location>
</feature>
<sequence>MKQRETFQSRLGFLLLSAGCAIGIGNVWRFPYVVGANGGGIFVVIYLLFLAIMGVPVLSMEFAVGRASRKSPVKAYQELEKPGSKWHLHGYVALLGNYVLMMFYTTVAGWMLYYFYSFVTGAFTGLDTEGVQGMFGEMLASPGINVFWMAVVVILGILICSLGLQAGVERITKVMMIGLLSLMIILAAHGVFLEGGMEGLKFYLLPDVEKMKSVGIGQVIVSAMNQSFFTLSLGIGAMAIFGSYLEKDNTLLGESVNVAILDTFVAITAGLIIFPACFAFGVNPDSGPSLIFITLPNVFISMIGGRIWGSLFFLFMSCAAFSTVIAVFENIIACDMELFEIDRKKSAKINMILIIVLSLPCALGYNVLSGFEPLGAGSSVLDLEDFLVSNILLPLGSLVYLLFATWDFGWGFDKYRAEANGGVGLRVPAWIRGYVKYILPIMIMGLFIQGIWVKFFA</sequence>
<keyword evidence="9" id="KW-1185">Reference proteome</keyword>
<feature type="transmembrane region" description="Helical" evidence="7">
    <location>
        <begin position="349"/>
        <end position="371"/>
    </location>
</feature>
<evidence type="ECO:0000256" key="2">
    <source>
        <dbReference type="ARBA" id="ARBA00022448"/>
    </source>
</evidence>
<protein>
    <recommendedName>
        <fullName evidence="6">Transporter</fullName>
    </recommendedName>
</protein>
<dbReference type="Pfam" id="PF00209">
    <property type="entry name" value="SNF"/>
    <property type="match status" value="2"/>
</dbReference>
<name>A0ABV1HR09_9FIRM</name>
<keyword evidence="6" id="KW-0769">Symport</keyword>
<dbReference type="PANTHER" id="PTHR42948">
    <property type="entry name" value="TRANSPORTER"/>
    <property type="match status" value="1"/>
</dbReference>
<keyword evidence="4 7" id="KW-1133">Transmembrane helix</keyword>
<dbReference type="SUPFAM" id="SSF161070">
    <property type="entry name" value="SNF-like"/>
    <property type="match status" value="1"/>
</dbReference>
<keyword evidence="3 6" id="KW-0812">Transmembrane</keyword>
<evidence type="ECO:0000256" key="5">
    <source>
        <dbReference type="ARBA" id="ARBA00023136"/>
    </source>
</evidence>
<keyword evidence="2 6" id="KW-0813">Transport</keyword>
<dbReference type="PROSITE" id="PS00610">
    <property type="entry name" value="NA_NEUROTRAN_SYMP_1"/>
    <property type="match status" value="1"/>
</dbReference>
<feature type="transmembrane region" description="Helical" evidence="7">
    <location>
        <begin position="174"/>
        <end position="193"/>
    </location>
</feature>
<gene>
    <name evidence="8" type="ORF">WMO41_14795</name>
</gene>
<dbReference type="NCBIfam" id="NF037979">
    <property type="entry name" value="Na_transp"/>
    <property type="match status" value="1"/>
</dbReference>
<dbReference type="EMBL" id="JBBMFJ010000043">
    <property type="protein sequence ID" value="MEQ2564413.1"/>
    <property type="molecule type" value="Genomic_DNA"/>
</dbReference>
<reference evidence="8 9" key="1">
    <citation type="submission" date="2024-03" db="EMBL/GenBank/DDBJ databases">
        <title>Human intestinal bacterial collection.</title>
        <authorList>
            <person name="Pauvert C."/>
            <person name="Hitch T.C.A."/>
            <person name="Clavel T."/>
        </authorList>
    </citation>
    <scope>NUCLEOTIDE SEQUENCE [LARGE SCALE GENOMIC DNA]</scope>
    <source>
        <strain evidence="8 9">CLA-AP-H27</strain>
    </source>
</reference>
<evidence type="ECO:0000256" key="1">
    <source>
        <dbReference type="ARBA" id="ARBA00004141"/>
    </source>
</evidence>
<keyword evidence="5 7" id="KW-0472">Membrane</keyword>
<dbReference type="InterPro" id="IPR047218">
    <property type="entry name" value="YocR/YhdH-like"/>
</dbReference>
<dbReference type="PROSITE" id="PS50267">
    <property type="entry name" value="NA_NEUROTRAN_SYMP_3"/>
    <property type="match status" value="1"/>
</dbReference>
<proteinExistence type="inferred from homology"/>
<organism evidence="8 9">
    <name type="scientific">Ventrimonas faecis</name>
    <dbReference type="NCBI Taxonomy" id="3133170"/>
    <lineage>
        <taxon>Bacteria</taxon>
        <taxon>Bacillati</taxon>
        <taxon>Bacillota</taxon>
        <taxon>Clostridia</taxon>
        <taxon>Lachnospirales</taxon>
        <taxon>Lachnospiraceae</taxon>
        <taxon>Ventrimonas</taxon>
    </lineage>
</organism>
<feature type="transmembrane region" description="Helical" evidence="7">
    <location>
        <begin position="307"/>
        <end position="328"/>
    </location>
</feature>
<feature type="transmembrane region" description="Helical" evidence="7">
    <location>
        <begin position="91"/>
        <end position="116"/>
    </location>
</feature>
<dbReference type="RefSeq" id="WP_349230411.1">
    <property type="nucleotide sequence ID" value="NZ_JBBMFJ010000043.1"/>
</dbReference>
<dbReference type="Proteomes" id="UP001437460">
    <property type="component" value="Unassembled WGS sequence"/>
</dbReference>
<comment type="subcellular location">
    <subcellularLocation>
        <location evidence="1">Membrane</location>
        <topology evidence="1">Multi-pass membrane protein</topology>
    </subcellularLocation>
</comment>
<dbReference type="CDD" id="cd10336">
    <property type="entry name" value="SLC6sbd_Tyt1-Like"/>
    <property type="match status" value="1"/>
</dbReference>
<evidence type="ECO:0000256" key="7">
    <source>
        <dbReference type="SAM" id="Phobius"/>
    </source>
</evidence>
<feature type="transmembrane region" description="Helical" evidence="7">
    <location>
        <begin position="258"/>
        <end position="282"/>
    </location>
</feature>
<accession>A0ABV1HR09</accession>
<comment type="caution">
    <text evidence="8">The sequence shown here is derived from an EMBL/GenBank/DDBJ whole genome shotgun (WGS) entry which is preliminary data.</text>
</comment>
<dbReference type="InterPro" id="IPR000175">
    <property type="entry name" value="Na/ntran_symport"/>
</dbReference>
<comment type="similarity">
    <text evidence="6">Belongs to the sodium:neurotransmitter symporter (SNF) (TC 2.A.22) family.</text>
</comment>